<evidence type="ECO:0000256" key="7">
    <source>
        <dbReference type="SAM" id="Coils"/>
    </source>
</evidence>
<dbReference type="GO" id="GO:0010468">
    <property type="term" value="P:regulation of gene expression"/>
    <property type="evidence" value="ECO:0007669"/>
    <property type="project" value="TreeGrafter"/>
</dbReference>
<dbReference type="Pfam" id="PF16312">
    <property type="entry name" value="Oberon_cc"/>
    <property type="match status" value="1"/>
</dbReference>
<feature type="region of interest" description="Disordered" evidence="8">
    <location>
        <begin position="1"/>
        <end position="572"/>
    </location>
</feature>
<feature type="compositionally biased region" description="Basic and acidic residues" evidence="8">
    <location>
        <begin position="71"/>
        <end position="112"/>
    </location>
</feature>
<dbReference type="PRINTS" id="PR01544">
    <property type="entry name" value="ARATH130DUF"/>
</dbReference>
<dbReference type="AlphaFoldDB" id="A0A8J4R3Z2"/>
<name>A0A8J4R3Z2_9ROSI</name>
<feature type="compositionally biased region" description="Acidic residues" evidence="8">
    <location>
        <begin position="429"/>
        <end position="449"/>
    </location>
</feature>
<evidence type="ECO:0000256" key="1">
    <source>
        <dbReference type="ARBA" id="ARBA00004123"/>
    </source>
</evidence>
<evidence type="ECO:0008006" key="13">
    <source>
        <dbReference type="Google" id="ProtNLM"/>
    </source>
</evidence>
<feature type="compositionally biased region" description="Low complexity" evidence="8">
    <location>
        <begin position="20"/>
        <end position="39"/>
    </location>
</feature>
<comment type="subcellular location">
    <subcellularLocation>
        <location evidence="1">Nucleus</location>
    </subcellularLocation>
</comment>
<feature type="compositionally biased region" description="Basic and acidic residues" evidence="8">
    <location>
        <begin position="529"/>
        <end position="538"/>
    </location>
</feature>
<sequence>MKRLRSSEDLDSYGEKCKDPNPSLNPNPSSNSNPSRSSSQYRTSFYHKSENVRKGGLVSSSSSAAALASSRYDRDRSSGGDDDREVSRVVRKRSEHDFDGFDRRKGFDRYSGESRGGGGGGYDRSLIHRSESFCGGGSSTSLSLSSSRREFPKGFRSERSSSGSDRSRREGSVSSWRRFGNNGNKDSEERSRIGLRDVKSPTWSRDSAASEQSRMVRVSAASTVTANTVSNSGSSPLRTVSRSDSRAAATVAATKETSAYSNKSKSKSKSPTWSRESGASEQSKSMDVEMVKKSEETQVESGSSSEMEEGELEPEPEPEQEPEPEPEPELESNHKVEAEAEIESGIENKEDGVKVLSKEEEREVQNKESDSEVKDVEKEDDKVDELSSGSEDGDEAEAGNDEGCGGDDKEECVKEDGECVEEEGKNDGVVDDDDDDDDEKSLGSEEECDKQDRGVSIDLEAKVEDVEMEVEVEEAQELDKEVGEENGGEGEVNMGREREEGLSQNFKDKGKSVSIEPTHVADSAEDGVWMERESREFERDSDDMEGPSTRGFELFSTSPVRREEKNDHSGVNRPKEEKLVLEPFDLSLSLPNVLLPIGAAQDTIQAAPGSPSQARSVQSMSTTFRTNSDGFTASMSFSGSQSFFHNPSCSLTQNSMDNFEQSVGSRPIFQGIDQASQGAWQGQSQNESKPKDIPPYPRIFMNGNGSLNQSQVLQGISNGQAVQGQHHRGLEGSSKMGNGLERQLSLHRQQSFNDDVRSPSQSVGSHDIGSNYSYDKKRRMREKSSGSLYRSSGQKEFEYSGGGAEYVEKIIAKIVEEPVHVMARIFHEMTAQSIVRLKESISDTMLSIDKQKQLVDFQKALQNKSDITLETLQKAHRAQLEILVALRTGLPDYLQLDDSVTNDHLAEVFLNLKCRNLACKSSLPVDECDCKVCVQKKGFCSACMCLVCSKFDMANKTCSWVGCDVCLHWCHTDCALRKSYIINGRSAKGAYGTTEMQFHCIACDHPSELFGFVNEVFQSFVKEWTAETLSRELDYVKRIFRDSKDMRGRRLHEIADQMLVRLANKLDLPEVCSHILAFLREAETPKLGKMPISSGNEQGKESNGIAGTSQDPSWLKSVYSEKAPQLDRAHAVFPRFSYDQIDKRTLETELQTSIQKEPVFDELESLVRIKEAEAKMFQARADEARREAEGLKRIAIAKKEKTEEEYTGRFTKLRLAEAQEMRKQKYEEVQALDRAHREYYDMKRRMQADIKDLLLKMEATRQS</sequence>
<feature type="compositionally biased region" description="Low complexity" evidence="8">
    <location>
        <begin position="55"/>
        <end position="70"/>
    </location>
</feature>
<keyword evidence="2" id="KW-0479">Metal-binding</keyword>
<evidence type="ECO:0000256" key="2">
    <source>
        <dbReference type="ARBA" id="ARBA00022723"/>
    </source>
</evidence>
<evidence type="ECO:0000259" key="10">
    <source>
        <dbReference type="Pfam" id="PF16312"/>
    </source>
</evidence>
<feature type="compositionally biased region" description="Basic and acidic residues" evidence="8">
    <location>
        <begin position="450"/>
        <end position="465"/>
    </location>
</feature>
<feature type="compositionally biased region" description="Polar residues" evidence="8">
    <location>
        <begin position="201"/>
        <end position="213"/>
    </location>
</feature>
<evidence type="ECO:0000313" key="11">
    <source>
        <dbReference type="EMBL" id="KAF3963438.1"/>
    </source>
</evidence>
<dbReference type="InterPro" id="IPR047578">
    <property type="entry name" value="OBE1-like_PHD"/>
</dbReference>
<dbReference type="InterPro" id="IPR032535">
    <property type="entry name" value="Oberon_CC"/>
</dbReference>
<evidence type="ECO:0000256" key="5">
    <source>
        <dbReference type="ARBA" id="ARBA00023054"/>
    </source>
</evidence>
<dbReference type="GO" id="GO:0010492">
    <property type="term" value="P:maintenance of shoot apical meristem identity"/>
    <property type="evidence" value="ECO:0007669"/>
    <property type="project" value="TreeGrafter"/>
</dbReference>
<feature type="compositionally biased region" description="Polar residues" evidence="8">
    <location>
        <begin position="220"/>
        <end position="242"/>
    </location>
</feature>
<feature type="coiled-coil region" evidence="7">
    <location>
        <begin position="1167"/>
        <end position="1263"/>
    </location>
</feature>
<dbReference type="GO" id="GO:0010071">
    <property type="term" value="P:root meristem specification"/>
    <property type="evidence" value="ECO:0007669"/>
    <property type="project" value="TreeGrafter"/>
</dbReference>
<proteinExistence type="predicted"/>
<feature type="domain" description="Oberon-like PHD finger" evidence="9">
    <location>
        <begin position="914"/>
        <end position="1037"/>
    </location>
</feature>
<feature type="compositionally biased region" description="Basic and acidic residues" evidence="8">
    <location>
        <begin position="494"/>
        <end position="511"/>
    </location>
</feature>
<organism evidence="11 12">
    <name type="scientific">Castanea mollissima</name>
    <name type="common">Chinese chestnut</name>
    <dbReference type="NCBI Taxonomy" id="60419"/>
    <lineage>
        <taxon>Eukaryota</taxon>
        <taxon>Viridiplantae</taxon>
        <taxon>Streptophyta</taxon>
        <taxon>Embryophyta</taxon>
        <taxon>Tracheophyta</taxon>
        <taxon>Spermatophyta</taxon>
        <taxon>Magnoliopsida</taxon>
        <taxon>eudicotyledons</taxon>
        <taxon>Gunneridae</taxon>
        <taxon>Pentapetalae</taxon>
        <taxon>rosids</taxon>
        <taxon>fabids</taxon>
        <taxon>Fagales</taxon>
        <taxon>Fagaceae</taxon>
        <taxon>Castanea</taxon>
    </lineage>
</organism>
<dbReference type="OrthoDB" id="784473at2759"/>
<reference evidence="11" key="1">
    <citation type="submission" date="2020-03" db="EMBL/GenBank/DDBJ databases">
        <title>Castanea mollissima Vanexum genome sequencing.</title>
        <authorList>
            <person name="Staton M."/>
        </authorList>
    </citation>
    <scope>NUCLEOTIDE SEQUENCE</scope>
    <source>
        <tissue evidence="11">Leaf</tissue>
    </source>
</reference>
<dbReference type="PANTHER" id="PTHR21736:SF20">
    <property type="entry name" value="PROTEIN OBERON 4"/>
    <property type="match status" value="1"/>
</dbReference>
<feature type="compositionally biased region" description="Polar residues" evidence="8">
    <location>
        <begin position="271"/>
        <end position="283"/>
    </location>
</feature>
<feature type="compositionally biased region" description="Basic and acidic residues" evidence="8">
    <location>
        <begin position="147"/>
        <end position="171"/>
    </location>
</feature>
<feature type="compositionally biased region" description="Acidic residues" evidence="8">
    <location>
        <begin position="306"/>
        <end position="330"/>
    </location>
</feature>
<feature type="compositionally biased region" description="Acidic residues" evidence="8">
    <location>
        <begin position="466"/>
        <end position="476"/>
    </location>
</feature>
<dbReference type="Proteomes" id="UP000737018">
    <property type="component" value="Unassembled WGS sequence"/>
</dbReference>
<feature type="compositionally biased region" description="Basic and acidic residues" evidence="8">
    <location>
        <begin position="346"/>
        <end position="385"/>
    </location>
</feature>
<feature type="compositionally biased region" description="Acidic residues" evidence="8">
    <location>
        <begin position="391"/>
        <end position="410"/>
    </location>
</feature>
<feature type="compositionally biased region" description="Polar residues" evidence="8">
    <location>
        <begin position="752"/>
        <end position="773"/>
    </location>
</feature>
<comment type="caution">
    <text evidence="11">The sequence shown here is derived from an EMBL/GenBank/DDBJ whole genome shotgun (WGS) entry which is preliminary data.</text>
</comment>
<dbReference type="GO" id="GO:0008270">
    <property type="term" value="F:zinc ion binding"/>
    <property type="evidence" value="ECO:0007669"/>
    <property type="project" value="UniProtKB-KW"/>
</dbReference>
<feature type="compositionally biased region" description="Basic and acidic residues" evidence="8">
    <location>
        <begin position="560"/>
        <end position="572"/>
    </location>
</feature>
<feature type="domain" description="Oberon coiled-coil region" evidence="10">
    <location>
        <begin position="1128"/>
        <end position="1254"/>
    </location>
</feature>
<keyword evidence="5 7" id="KW-0175">Coiled coil</keyword>
<dbReference type="InterPro" id="IPR032881">
    <property type="entry name" value="Oberon-like_PHD"/>
</dbReference>
<evidence type="ECO:0000313" key="12">
    <source>
        <dbReference type="Proteomes" id="UP000737018"/>
    </source>
</evidence>
<feature type="compositionally biased region" description="Basic and acidic residues" evidence="8">
    <location>
        <begin position="185"/>
        <end position="199"/>
    </location>
</feature>
<evidence type="ECO:0000256" key="8">
    <source>
        <dbReference type="SAM" id="MobiDB-lite"/>
    </source>
</evidence>
<dbReference type="PANTHER" id="PTHR21736">
    <property type="entry name" value="VERNALIZATION-INSENSITIVE PROTEIN 3"/>
    <property type="match status" value="1"/>
</dbReference>
<dbReference type="GO" id="GO:0010078">
    <property type="term" value="P:maintenance of root meristem identity"/>
    <property type="evidence" value="ECO:0007669"/>
    <property type="project" value="TreeGrafter"/>
</dbReference>
<feature type="compositionally biased region" description="Basic and acidic residues" evidence="8">
    <location>
        <begin position="411"/>
        <end position="428"/>
    </location>
</feature>
<feature type="compositionally biased region" description="Low complexity" evidence="8">
    <location>
        <begin position="674"/>
        <end position="685"/>
    </location>
</feature>
<feature type="compositionally biased region" description="Basic and acidic residues" evidence="8">
    <location>
        <begin position="1"/>
        <end position="19"/>
    </location>
</feature>
<keyword evidence="4" id="KW-0862">Zinc</keyword>
<evidence type="ECO:0000256" key="4">
    <source>
        <dbReference type="ARBA" id="ARBA00022833"/>
    </source>
</evidence>
<evidence type="ECO:0000256" key="3">
    <source>
        <dbReference type="ARBA" id="ARBA00022771"/>
    </source>
</evidence>
<keyword evidence="3" id="KW-0863">Zinc-finger</keyword>
<evidence type="ECO:0000256" key="6">
    <source>
        <dbReference type="ARBA" id="ARBA00023242"/>
    </source>
</evidence>
<dbReference type="GO" id="GO:0005634">
    <property type="term" value="C:nucleus"/>
    <property type="evidence" value="ECO:0007669"/>
    <property type="project" value="UniProtKB-SubCell"/>
</dbReference>
<dbReference type="EMBL" id="JRKL02001540">
    <property type="protein sequence ID" value="KAF3963438.1"/>
    <property type="molecule type" value="Genomic_DNA"/>
</dbReference>
<keyword evidence="12" id="KW-1185">Reference proteome</keyword>
<feature type="region of interest" description="Disordered" evidence="8">
    <location>
        <begin position="1090"/>
        <end position="1109"/>
    </location>
</feature>
<accession>A0A8J4R3Z2</accession>
<dbReference type="Pfam" id="PF07227">
    <property type="entry name" value="PHD_Oberon"/>
    <property type="match status" value="1"/>
</dbReference>
<feature type="region of interest" description="Disordered" evidence="8">
    <location>
        <begin position="752"/>
        <end position="794"/>
    </location>
</feature>
<feature type="region of interest" description="Disordered" evidence="8">
    <location>
        <begin position="674"/>
        <end position="696"/>
    </location>
</feature>
<dbReference type="InterPro" id="IPR004082">
    <property type="entry name" value="OBERON"/>
</dbReference>
<dbReference type="CDD" id="cd15612">
    <property type="entry name" value="PHD_OBE1_like"/>
    <property type="match status" value="1"/>
</dbReference>
<protein>
    <recommendedName>
        <fullName evidence="13">Protein OBERON 4</fullName>
    </recommendedName>
</protein>
<gene>
    <name evidence="11" type="ORF">CMV_012178</name>
</gene>
<keyword evidence="6" id="KW-0539">Nucleus</keyword>
<feature type="compositionally biased region" description="Basic and acidic residues" evidence="8">
    <location>
        <begin position="284"/>
        <end position="296"/>
    </location>
</feature>
<evidence type="ECO:0000259" key="9">
    <source>
        <dbReference type="Pfam" id="PF07227"/>
    </source>
</evidence>